<gene>
    <name evidence="3" type="primary">LOC103055838</name>
</gene>
<dbReference type="KEGG" id="pbi:103055838"/>
<dbReference type="GeneID" id="103055838"/>
<proteinExistence type="predicted"/>
<reference evidence="3" key="1">
    <citation type="submission" date="2025-08" db="UniProtKB">
        <authorList>
            <consortium name="RefSeq"/>
        </authorList>
    </citation>
    <scope>IDENTIFICATION</scope>
    <source>
        <tissue evidence="3">Liver</tissue>
    </source>
</reference>
<sequence length="222" mass="24426">MDKASFTLEKAEMKQDTPGLNECSSDSLLLQRISTIQEVPTYSCPLSNNVAAEKPSSLDSCSLGIFPKEHHPDVDSDYCGPSIEPYNLEFKDTKKSQPCNFVGSQITRPIFVNSKAGCNNVESKDKNVTILEPPIPIAGRKEQVINGDLYPPSKEQFVPTCQNPCSVSLTSRLLTETSVSNKSLPGTPSKQKQSLEAMNKPTHLEYEDVSSSDDEDRLVIEI</sequence>
<organism evidence="2 3">
    <name type="scientific">Python bivittatus</name>
    <name type="common">Burmese python</name>
    <name type="synonym">Python molurus bivittatus</name>
    <dbReference type="NCBI Taxonomy" id="176946"/>
    <lineage>
        <taxon>Eukaryota</taxon>
        <taxon>Metazoa</taxon>
        <taxon>Chordata</taxon>
        <taxon>Craniata</taxon>
        <taxon>Vertebrata</taxon>
        <taxon>Euteleostomi</taxon>
        <taxon>Lepidosauria</taxon>
        <taxon>Squamata</taxon>
        <taxon>Bifurcata</taxon>
        <taxon>Unidentata</taxon>
        <taxon>Episquamata</taxon>
        <taxon>Toxicofera</taxon>
        <taxon>Serpentes</taxon>
        <taxon>Henophidia</taxon>
        <taxon>Pythonidae</taxon>
        <taxon>Python</taxon>
    </lineage>
</organism>
<evidence type="ECO:0000313" key="2">
    <source>
        <dbReference type="Proteomes" id="UP000695026"/>
    </source>
</evidence>
<evidence type="ECO:0000256" key="1">
    <source>
        <dbReference type="SAM" id="MobiDB-lite"/>
    </source>
</evidence>
<dbReference type="AlphaFoldDB" id="A0A9F5IR98"/>
<dbReference type="RefSeq" id="XP_025025337.1">
    <property type="nucleotide sequence ID" value="XM_025169569.1"/>
</dbReference>
<feature type="compositionally biased region" description="Polar residues" evidence="1">
    <location>
        <begin position="179"/>
        <end position="196"/>
    </location>
</feature>
<keyword evidence="2" id="KW-1185">Reference proteome</keyword>
<evidence type="ECO:0000313" key="3">
    <source>
        <dbReference type="RefSeq" id="XP_025025337.1"/>
    </source>
</evidence>
<accession>A0A9F5IR98</accession>
<protein>
    <submittedName>
        <fullName evidence="3">Uncharacterized protein LOC103055838</fullName>
    </submittedName>
</protein>
<name>A0A9F5IR98_PYTBI</name>
<feature type="region of interest" description="Disordered" evidence="1">
    <location>
        <begin position="179"/>
        <end position="217"/>
    </location>
</feature>
<dbReference type="Proteomes" id="UP000695026">
    <property type="component" value="Unplaced"/>
</dbReference>
<feature type="compositionally biased region" description="Acidic residues" evidence="1">
    <location>
        <begin position="207"/>
        <end position="216"/>
    </location>
</feature>